<dbReference type="RefSeq" id="WP_161480222.1">
    <property type="nucleotide sequence ID" value="NZ_WXEW01000004.1"/>
</dbReference>
<keyword evidence="1" id="KW-0472">Membrane</keyword>
<feature type="domain" description="DUF11" evidence="2">
    <location>
        <begin position="13"/>
        <end position="114"/>
    </location>
</feature>
<sequence length="162" mass="16986">MTYSEETARPSSISITVDADRETVGPGDRVTYTTTVRNLGTGDSPALDVSHALAPGLVLVSARPEGRLVADGVHWTTRIPAGADARFTVTVDVGGQAGARPLTAVACVARAGDDTPLVCATDAATARAEVPFWWGAVGVLGVLLVVAVLVALRRRYPFDRFR</sequence>
<dbReference type="EMBL" id="WXEW01000004">
    <property type="protein sequence ID" value="NAS22879.1"/>
    <property type="molecule type" value="Genomic_DNA"/>
</dbReference>
<dbReference type="InterPro" id="IPR047589">
    <property type="entry name" value="DUF11_rpt"/>
</dbReference>
<keyword evidence="4" id="KW-1185">Reference proteome</keyword>
<evidence type="ECO:0000259" key="2">
    <source>
        <dbReference type="Pfam" id="PF01345"/>
    </source>
</evidence>
<dbReference type="Pfam" id="PF01345">
    <property type="entry name" value="DUF11"/>
    <property type="match status" value="1"/>
</dbReference>
<dbReference type="InterPro" id="IPR001434">
    <property type="entry name" value="OmcB-like_DUF11"/>
</dbReference>
<comment type="caution">
    <text evidence="3">The sequence shown here is derived from an EMBL/GenBank/DDBJ whole genome shotgun (WGS) entry which is preliminary data.</text>
</comment>
<evidence type="ECO:0000256" key="1">
    <source>
        <dbReference type="SAM" id="Phobius"/>
    </source>
</evidence>
<accession>A0A7C9JUB7</accession>
<dbReference type="Proteomes" id="UP000479526">
    <property type="component" value="Unassembled WGS sequence"/>
</dbReference>
<dbReference type="Gene3D" id="2.60.40.10">
    <property type="entry name" value="Immunoglobulins"/>
    <property type="match status" value="1"/>
</dbReference>
<proteinExistence type="predicted"/>
<evidence type="ECO:0000313" key="3">
    <source>
        <dbReference type="EMBL" id="NAS22879.1"/>
    </source>
</evidence>
<dbReference type="AlphaFoldDB" id="A0A7C9JUB7"/>
<dbReference type="GO" id="GO:0005975">
    <property type="term" value="P:carbohydrate metabolic process"/>
    <property type="evidence" value="ECO:0007669"/>
    <property type="project" value="UniProtKB-ARBA"/>
</dbReference>
<feature type="transmembrane region" description="Helical" evidence="1">
    <location>
        <begin position="132"/>
        <end position="152"/>
    </location>
</feature>
<protein>
    <submittedName>
        <fullName evidence="3">DUF11 domain-containing protein</fullName>
    </submittedName>
</protein>
<reference evidence="3 4" key="1">
    <citation type="submission" date="2020-01" db="EMBL/GenBank/DDBJ databases">
        <title>Herbidospora sp. NEAU-GS84 nov., a novel actinomycete isolated from soil.</title>
        <authorList>
            <person name="Han L."/>
        </authorList>
    </citation>
    <scope>NUCLEOTIDE SEQUENCE [LARGE SCALE GENOMIC DNA]</scope>
    <source>
        <strain evidence="3 4">NEAU-GS84</strain>
    </source>
</reference>
<keyword evidence="1" id="KW-1133">Transmembrane helix</keyword>
<organism evidence="3 4">
    <name type="scientific">Herbidospora solisilvae</name>
    <dbReference type="NCBI Taxonomy" id="2696284"/>
    <lineage>
        <taxon>Bacteria</taxon>
        <taxon>Bacillati</taxon>
        <taxon>Actinomycetota</taxon>
        <taxon>Actinomycetes</taxon>
        <taxon>Streptosporangiales</taxon>
        <taxon>Streptosporangiaceae</taxon>
        <taxon>Herbidospora</taxon>
    </lineage>
</organism>
<dbReference type="InterPro" id="IPR013783">
    <property type="entry name" value="Ig-like_fold"/>
</dbReference>
<keyword evidence="1" id="KW-0812">Transmembrane</keyword>
<gene>
    <name evidence="3" type="ORF">GT755_14410</name>
</gene>
<dbReference type="NCBIfam" id="TIGR01451">
    <property type="entry name" value="B_ant_repeat"/>
    <property type="match status" value="1"/>
</dbReference>
<name>A0A7C9JUB7_9ACTN</name>
<evidence type="ECO:0000313" key="4">
    <source>
        <dbReference type="Proteomes" id="UP000479526"/>
    </source>
</evidence>